<dbReference type="InterPro" id="IPR011989">
    <property type="entry name" value="ARM-like"/>
</dbReference>
<comment type="similarity">
    <text evidence="1">Belongs to the HGH1 family.</text>
</comment>
<dbReference type="AlphaFoldDB" id="A0A9P6W855"/>
<dbReference type="InterPro" id="IPR007205">
    <property type="entry name" value="Protein_HGH1_N"/>
</dbReference>
<evidence type="ECO:0000256" key="1">
    <source>
        <dbReference type="ARBA" id="ARBA00006712"/>
    </source>
</evidence>
<dbReference type="SUPFAM" id="SSF48371">
    <property type="entry name" value="ARM repeat"/>
    <property type="match status" value="1"/>
</dbReference>
<protein>
    <recommendedName>
        <fullName evidence="2">Protein HGH1 homolog</fullName>
    </recommendedName>
</protein>
<sequence length="393" mass="45150">MPSQLEELVSFLHSPQPAVKQIALDNLVGFSTGPNAAIFKYDNYRAITDLKELAQEKSKLLVQQSITILVNLCDDPVMRRLISADPDFITYLVRKIIDLENTCADIMCILLCNLSKEDTITSVFNIKIDLNNLKKKAKEVFKSSHAMDCLMDCFVKGYDRQLNEYANFDYLAYFFADLSRFKLGREYFIQSQEYDGVVPISKLLVFTEKYDSKIRREGVASTIKNSLFDSETHERILNDEEINLLPYILLPITSAKDSEIDEEDMFNLPDELQLLPEDKQRDPVNSIICNHLESILLLCTTNAGREYLRSKSVYPLVRELHKNVEDEDVGELCYRIVNMMMRGEPEAVAIEEMPSKSADGEVYNEDEQDDKMDQDENEESDDDDDDEEMVEVA</sequence>
<dbReference type="InterPro" id="IPR007206">
    <property type="entry name" value="Protein_HGH1_C"/>
</dbReference>
<accession>A0A9P6W855</accession>
<evidence type="ECO:0000259" key="4">
    <source>
        <dbReference type="Pfam" id="PF04063"/>
    </source>
</evidence>
<dbReference type="InterPro" id="IPR039717">
    <property type="entry name" value="Hgh1"/>
</dbReference>
<feature type="region of interest" description="Disordered" evidence="3">
    <location>
        <begin position="349"/>
        <end position="393"/>
    </location>
</feature>
<dbReference type="OrthoDB" id="338814at2759"/>
<dbReference type="InterPro" id="IPR016024">
    <property type="entry name" value="ARM-type_fold"/>
</dbReference>
<feature type="domain" description="Protein HGH1 C-terminal" evidence="5">
    <location>
        <begin position="294"/>
        <end position="346"/>
    </location>
</feature>
<dbReference type="PANTHER" id="PTHR13387:SF9">
    <property type="entry name" value="PROTEIN HGH1 HOMOLOG"/>
    <property type="match status" value="1"/>
</dbReference>
<feature type="compositionally biased region" description="Acidic residues" evidence="3">
    <location>
        <begin position="362"/>
        <end position="393"/>
    </location>
</feature>
<comment type="caution">
    <text evidence="6">The sequence shown here is derived from an EMBL/GenBank/DDBJ whole genome shotgun (WGS) entry which is preliminary data.</text>
</comment>
<name>A0A9P6W855_MAUEX</name>
<dbReference type="Gene3D" id="1.25.10.10">
    <property type="entry name" value="Leucine-rich Repeat Variant"/>
    <property type="match status" value="1"/>
</dbReference>
<dbReference type="Proteomes" id="UP000750334">
    <property type="component" value="Unassembled WGS sequence"/>
</dbReference>
<dbReference type="PANTHER" id="PTHR13387">
    <property type="entry name" value="PROTEIN HGH1 HOMOLOG"/>
    <property type="match status" value="1"/>
</dbReference>
<dbReference type="Pfam" id="PF04063">
    <property type="entry name" value="DUF383"/>
    <property type="match status" value="1"/>
</dbReference>
<dbReference type="EMBL" id="PUHR01000098">
    <property type="protein sequence ID" value="KAG0667440.1"/>
    <property type="molecule type" value="Genomic_DNA"/>
</dbReference>
<keyword evidence="7" id="KW-1185">Reference proteome</keyword>
<evidence type="ECO:0000259" key="5">
    <source>
        <dbReference type="Pfam" id="PF04064"/>
    </source>
</evidence>
<evidence type="ECO:0000256" key="3">
    <source>
        <dbReference type="SAM" id="MobiDB-lite"/>
    </source>
</evidence>
<evidence type="ECO:0000256" key="2">
    <source>
        <dbReference type="ARBA" id="ARBA00014076"/>
    </source>
</evidence>
<gene>
    <name evidence="6" type="primary">HGH1</name>
    <name evidence="6" type="ORF">C6P45_005493</name>
</gene>
<evidence type="ECO:0000313" key="6">
    <source>
        <dbReference type="EMBL" id="KAG0667440.1"/>
    </source>
</evidence>
<organism evidence="6 7">
    <name type="scientific">Maudiozyma exigua</name>
    <name type="common">Yeast</name>
    <name type="synonym">Kazachstania exigua</name>
    <dbReference type="NCBI Taxonomy" id="34358"/>
    <lineage>
        <taxon>Eukaryota</taxon>
        <taxon>Fungi</taxon>
        <taxon>Dikarya</taxon>
        <taxon>Ascomycota</taxon>
        <taxon>Saccharomycotina</taxon>
        <taxon>Saccharomycetes</taxon>
        <taxon>Saccharomycetales</taxon>
        <taxon>Saccharomycetaceae</taxon>
        <taxon>Maudiozyma</taxon>
    </lineage>
</organism>
<dbReference type="Pfam" id="PF04064">
    <property type="entry name" value="DUF384"/>
    <property type="match status" value="1"/>
</dbReference>
<reference evidence="6 7" key="1">
    <citation type="submission" date="2020-11" db="EMBL/GenBank/DDBJ databases">
        <title>Kefir isolates.</title>
        <authorList>
            <person name="Marcisauskas S."/>
            <person name="Kim Y."/>
            <person name="Blasche S."/>
        </authorList>
    </citation>
    <scope>NUCLEOTIDE SEQUENCE [LARGE SCALE GENOMIC DNA]</scope>
    <source>
        <strain evidence="6 7">OG2</strain>
    </source>
</reference>
<proteinExistence type="inferred from homology"/>
<feature type="domain" description="Protein HGH1 N-terminal" evidence="4">
    <location>
        <begin position="95"/>
        <end position="289"/>
    </location>
</feature>
<evidence type="ECO:0000313" key="7">
    <source>
        <dbReference type="Proteomes" id="UP000750334"/>
    </source>
</evidence>